<feature type="domain" description="DUF7600" evidence="3">
    <location>
        <begin position="352"/>
        <end position="485"/>
    </location>
</feature>
<proteinExistence type="predicted"/>
<keyword evidence="1" id="KW-1133">Transmembrane helix</keyword>
<dbReference type="Pfam" id="PF24539">
    <property type="entry name" value="DUF7600"/>
    <property type="match status" value="1"/>
</dbReference>
<accession>A0A0B7K969</accession>
<keyword evidence="1" id="KW-0812">Transmembrane</keyword>
<dbReference type="InterPro" id="IPR001810">
    <property type="entry name" value="F-box_dom"/>
</dbReference>
<dbReference type="SUPFAM" id="SSF81383">
    <property type="entry name" value="F-box domain"/>
    <property type="match status" value="1"/>
</dbReference>
<name>A0A0B7K969_BIOOC</name>
<reference evidence="4" key="1">
    <citation type="submission" date="2015-01" db="EMBL/GenBank/DDBJ databases">
        <authorList>
            <person name="Durling Mikael"/>
        </authorList>
    </citation>
    <scope>NUCLEOTIDE SEQUENCE</scope>
</reference>
<keyword evidence="1" id="KW-0472">Membrane</keyword>
<dbReference type="EMBL" id="CDPU01000022">
    <property type="protein sequence ID" value="CEO51241.1"/>
    <property type="molecule type" value="Genomic_DNA"/>
</dbReference>
<evidence type="ECO:0000256" key="1">
    <source>
        <dbReference type="SAM" id="Phobius"/>
    </source>
</evidence>
<feature type="domain" description="F-box" evidence="2">
    <location>
        <begin position="227"/>
        <end position="266"/>
    </location>
</feature>
<gene>
    <name evidence="4" type="ORF">BN869_000007299_1</name>
</gene>
<dbReference type="InterPro" id="IPR036047">
    <property type="entry name" value="F-box-like_dom_sf"/>
</dbReference>
<evidence type="ECO:0000313" key="4">
    <source>
        <dbReference type="EMBL" id="CEO51241.1"/>
    </source>
</evidence>
<sequence length="488" mass="55434">GSQIIPFFISFSSLTASRIFFITLLTRILLSFSQMYPDSLLGHLLYRPPCCAICNSSFQTNNTSNTWQKQYRVLYCDDGCCTSFSGLGIREAHLEGRWFVPKEYNESKIYSASTGHPRHESISVESEKVEDMSAQCGYIAHETCWRVLERMYAPRQVPWTCLWNTLASLQGLLSMQRLQGYDRVALGRAATVHFSQELEILMNQEPQIPPATVTEITPPEVSIDGFTCLPVELRLLIVDLLDISDALKLRQSSKAFAFIFYSQTFWGQRFASGHERAWVFGFSDQRPLSLPDWRSLYKLTGSSCTPGLRRMKYLWPFLRNLQDVVPNEPISSFAEDAVCDCEWNWLYLPRFFRHSWEVSYRQMVHLPTPMVAMRVHFVKYCKQSIVAGIAFKTACGVTKTIGYSTSWSKAVQFEEDPIGFDFELTGDGIVDIQASYADNAESLSGWPADVEDVARDRLSLLISGRIGGVEGIFDGFRLLELKLAGIED</sequence>
<feature type="non-terminal residue" evidence="4">
    <location>
        <position position="1"/>
    </location>
</feature>
<evidence type="ECO:0000259" key="2">
    <source>
        <dbReference type="Pfam" id="PF00646"/>
    </source>
</evidence>
<dbReference type="AlphaFoldDB" id="A0A0B7K969"/>
<dbReference type="InterPro" id="IPR056021">
    <property type="entry name" value="DUF7600"/>
</dbReference>
<dbReference type="Pfam" id="PF00646">
    <property type="entry name" value="F-box"/>
    <property type="match status" value="1"/>
</dbReference>
<organism evidence="4">
    <name type="scientific">Bionectria ochroleuca</name>
    <name type="common">Gliocladium roseum</name>
    <dbReference type="NCBI Taxonomy" id="29856"/>
    <lineage>
        <taxon>Eukaryota</taxon>
        <taxon>Fungi</taxon>
        <taxon>Dikarya</taxon>
        <taxon>Ascomycota</taxon>
        <taxon>Pezizomycotina</taxon>
        <taxon>Sordariomycetes</taxon>
        <taxon>Hypocreomycetidae</taxon>
        <taxon>Hypocreales</taxon>
        <taxon>Bionectriaceae</taxon>
        <taxon>Clonostachys</taxon>
    </lineage>
</organism>
<protein>
    <recommendedName>
        <fullName evidence="5">F-box domain-containing protein</fullName>
    </recommendedName>
</protein>
<feature type="transmembrane region" description="Helical" evidence="1">
    <location>
        <begin position="7"/>
        <end position="30"/>
    </location>
</feature>
<evidence type="ECO:0000259" key="3">
    <source>
        <dbReference type="Pfam" id="PF24539"/>
    </source>
</evidence>
<evidence type="ECO:0008006" key="5">
    <source>
        <dbReference type="Google" id="ProtNLM"/>
    </source>
</evidence>
<dbReference type="Gene3D" id="1.20.1280.50">
    <property type="match status" value="1"/>
</dbReference>